<reference evidence="4 5" key="1">
    <citation type="submission" date="2019-07" db="EMBL/GenBank/DDBJ databases">
        <title>Whole genome shotgun sequence of Acetobacter oeni NBRC 105207.</title>
        <authorList>
            <person name="Hosoyama A."/>
            <person name="Uohara A."/>
            <person name="Ohji S."/>
            <person name="Ichikawa N."/>
        </authorList>
    </citation>
    <scope>NUCLEOTIDE SEQUENCE [LARGE SCALE GENOMIC DNA]</scope>
    <source>
        <strain evidence="4 5">NBRC 105207</strain>
    </source>
</reference>
<protein>
    <recommendedName>
        <fullName evidence="3">Peptidoglycan binding-like domain-containing protein</fullName>
    </recommendedName>
</protein>
<evidence type="ECO:0000259" key="3">
    <source>
        <dbReference type="Pfam" id="PF01471"/>
    </source>
</evidence>
<dbReference type="Gene3D" id="1.10.101.10">
    <property type="entry name" value="PGBD-like superfamily/PGBD"/>
    <property type="match status" value="1"/>
</dbReference>
<keyword evidence="5" id="KW-1185">Reference proteome</keyword>
<dbReference type="EMBL" id="BJYG01000029">
    <property type="protein sequence ID" value="GEN63900.1"/>
    <property type="molecule type" value="Genomic_DNA"/>
</dbReference>
<evidence type="ECO:0000256" key="1">
    <source>
        <dbReference type="SAM" id="Phobius"/>
    </source>
</evidence>
<feature type="chain" id="PRO_5021815308" description="Peptidoglycan binding-like domain-containing protein" evidence="2">
    <location>
        <begin position="23"/>
        <end position="636"/>
    </location>
</feature>
<dbReference type="InterPro" id="IPR036365">
    <property type="entry name" value="PGBD-like_sf"/>
</dbReference>
<feature type="signal peptide" evidence="2">
    <location>
        <begin position="1"/>
        <end position="22"/>
    </location>
</feature>
<evidence type="ECO:0000313" key="5">
    <source>
        <dbReference type="Proteomes" id="UP000321746"/>
    </source>
</evidence>
<gene>
    <name evidence="4" type="ORF">AOE01nite_21240</name>
</gene>
<dbReference type="OrthoDB" id="1522627at2"/>
<feature type="transmembrane region" description="Helical" evidence="1">
    <location>
        <begin position="593"/>
        <end position="617"/>
    </location>
</feature>
<sequence length="636" mass="68173">MSFRRIALFCLPVITYSFSAVAAPVAVQPLARVALDNRTHAEVFSQGVTAAISVAPTTRCGGFMILEDSPGASPSCSIATLTLSGSGTQPVAFPLGTYGTEDSGLRDLRISLYHLDPATPGPQVLISAWTGGAHCCGLTSIFSENADGVWRHIEPGAQDGDGEPEVVDIAGDGNAEIVTSDQAFLYTFASHAGSYTPSVIQRFHNGALQTVTRDPVYRAFLNNDLARREKEWISSGRGEPNGFLAYYVATKALTGDFSNAWRYMLASKQTGQDNDFGISLCSLKPVADEKNCSEAEKRIMPFPQGLAVFLTRTGYITADQARAVLSPVPAAGSSVASGRYHPDFSCEQPPENNGVAIMLCQNSEAAKHELEFDQVYYALRQQVGKDNWKVLRQDAILDENAMNLSCGLPIPGQGDQSIPPGGDSCYISGIDRVTEKYRSRLTGPAAEEARRPIDRHIELQQKLIDLGYLPAGSVADGVYGESTRAAIQTWQRVAHRPDTGGFITDSDAASLLDNAPATTVAASGPASEPVKTATPAMTPLTQPVPAPQMRPSDRTIFGFTIGIALLLLAFGLSLYILPFVIACIRDTTKKGAVLAVNLCFGWTLIGWVAALVMAVSFETRSDYELRQQAFSKIISG</sequence>
<dbReference type="InterPro" id="IPR036366">
    <property type="entry name" value="PGBDSf"/>
</dbReference>
<dbReference type="InterPro" id="IPR016410">
    <property type="entry name" value="Phage_imm"/>
</dbReference>
<dbReference type="SUPFAM" id="SSF47090">
    <property type="entry name" value="PGBD-like"/>
    <property type="match status" value="1"/>
</dbReference>
<accession>A0A511XLS8</accession>
<dbReference type="Proteomes" id="UP000321746">
    <property type="component" value="Unassembled WGS sequence"/>
</dbReference>
<keyword evidence="1" id="KW-0812">Transmembrane</keyword>
<comment type="caution">
    <text evidence="4">The sequence shown here is derived from an EMBL/GenBank/DDBJ whole genome shotgun (WGS) entry which is preliminary data.</text>
</comment>
<dbReference type="Pfam" id="PF01471">
    <property type="entry name" value="PG_binding_1"/>
    <property type="match status" value="1"/>
</dbReference>
<proteinExistence type="predicted"/>
<dbReference type="Pfam" id="PF14373">
    <property type="entry name" value="Imm_superinfect"/>
    <property type="match status" value="1"/>
</dbReference>
<keyword evidence="1" id="KW-1133">Transmembrane helix</keyword>
<dbReference type="AlphaFoldDB" id="A0A511XLS8"/>
<feature type="domain" description="Peptidoglycan binding-like" evidence="3">
    <location>
        <begin position="457"/>
        <end position="500"/>
    </location>
</feature>
<keyword evidence="1" id="KW-0472">Membrane</keyword>
<dbReference type="InterPro" id="IPR002477">
    <property type="entry name" value="Peptidoglycan-bd-like"/>
</dbReference>
<organism evidence="4 5">
    <name type="scientific">Acetobacter oeni</name>
    <dbReference type="NCBI Taxonomy" id="304077"/>
    <lineage>
        <taxon>Bacteria</taxon>
        <taxon>Pseudomonadati</taxon>
        <taxon>Pseudomonadota</taxon>
        <taxon>Alphaproteobacteria</taxon>
        <taxon>Acetobacterales</taxon>
        <taxon>Acetobacteraceae</taxon>
        <taxon>Acetobacter</taxon>
    </lineage>
</organism>
<evidence type="ECO:0000256" key="2">
    <source>
        <dbReference type="SAM" id="SignalP"/>
    </source>
</evidence>
<evidence type="ECO:0000313" key="4">
    <source>
        <dbReference type="EMBL" id="GEN63900.1"/>
    </source>
</evidence>
<keyword evidence="2" id="KW-0732">Signal</keyword>
<name>A0A511XLS8_9PROT</name>
<feature type="transmembrane region" description="Helical" evidence="1">
    <location>
        <begin position="556"/>
        <end position="581"/>
    </location>
</feature>